<evidence type="ECO:0000259" key="1">
    <source>
        <dbReference type="Pfam" id="PF22818"/>
    </source>
</evidence>
<dbReference type="InterPro" id="IPR029069">
    <property type="entry name" value="HotDog_dom_sf"/>
</dbReference>
<reference evidence="2 3" key="1">
    <citation type="submission" date="2018-06" db="EMBL/GenBank/DDBJ databases">
        <title>Complete genome sequencing of Azospirillum sp. M2T2B2.</title>
        <authorList>
            <person name="Heo J."/>
            <person name="Kim S.-J."/>
            <person name="Kwon S.-W."/>
            <person name="Anandham R."/>
        </authorList>
    </citation>
    <scope>NUCLEOTIDE SEQUENCE [LARGE SCALE GENOMIC DNA]</scope>
    <source>
        <strain evidence="2 3">M2T2B2</strain>
        <plasmid evidence="2 3">unnamed2</plasmid>
    </source>
</reference>
<dbReference type="GO" id="GO:0016829">
    <property type="term" value="F:lyase activity"/>
    <property type="evidence" value="ECO:0007669"/>
    <property type="project" value="UniProtKB-KW"/>
</dbReference>
<name>A0A2U9SAU8_9PROT</name>
<protein>
    <recommendedName>
        <fullName evidence="1">ApeI dehydratase-like domain-containing protein</fullName>
    </recommendedName>
</protein>
<dbReference type="EMBL" id="CP029832">
    <property type="protein sequence ID" value="AWU96552.1"/>
    <property type="molecule type" value="Genomic_DNA"/>
</dbReference>
<dbReference type="InterPro" id="IPR054545">
    <property type="entry name" value="ApeI-like"/>
</dbReference>
<organism evidence="2 3">
    <name type="scientific">Azospirillum ramasamyi</name>
    <dbReference type="NCBI Taxonomy" id="682998"/>
    <lineage>
        <taxon>Bacteria</taxon>
        <taxon>Pseudomonadati</taxon>
        <taxon>Pseudomonadota</taxon>
        <taxon>Alphaproteobacteria</taxon>
        <taxon>Rhodospirillales</taxon>
        <taxon>Azospirillaceae</taxon>
        <taxon>Azospirillum</taxon>
    </lineage>
</organism>
<sequence length="107" mass="10895">MPRQTDIGFPADHPTAAGHFPGNPVIPGAVLLDAALTAIAAAEGRRPGPFRLRSAKFLRPVRPGDRMLVEWQAATAGGIAFTGCVAGSPVMTGSVAMGSEALESVAS</sequence>
<dbReference type="RefSeq" id="WP_111069292.1">
    <property type="nucleotide sequence ID" value="NZ_CP029832.1"/>
</dbReference>
<dbReference type="KEGG" id="azm:DM194_19745"/>
<dbReference type="Pfam" id="PF22818">
    <property type="entry name" value="ApeI-like"/>
    <property type="match status" value="1"/>
</dbReference>
<accession>A0A2U9SAU8</accession>
<feature type="domain" description="ApeI dehydratase-like" evidence="1">
    <location>
        <begin position="6"/>
        <end position="81"/>
    </location>
</feature>
<geneLocation type="plasmid" evidence="2 3">
    <name>unnamed2</name>
</geneLocation>
<dbReference type="Gene3D" id="3.10.129.10">
    <property type="entry name" value="Hotdog Thioesterase"/>
    <property type="match status" value="1"/>
</dbReference>
<evidence type="ECO:0000313" key="3">
    <source>
        <dbReference type="Proteomes" id="UP000249605"/>
    </source>
</evidence>
<gene>
    <name evidence="2" type="ORF">DM194_19745</name>
</gene>
<dbReference type="Proteomes" id="UP000249605">
    <property type="component" value="Plasmid unnamed2"/>
</dbReference>
<keyword evidence="3" id="KW-1185">Reference proteome</keyword>
<keyword evidence="2" id="KW-0614">Plasmid</keyword>
<dbReference type="AlphaFoldDB" id="A0A2U9SAU8"/>
<proteinExistence type="predicted"/>
<dbReference type="OrthoDB" id="9812842at2"/>
<evidence type="ECO:0000313" key="2">
    <source>
        <dbReference type="EMBL" id="AWU96552.1"/>
    </source>
</evidence>
<dbReference type="SUPFAM" id="SSF54637">
    <property type="entry name" value="Thioesterase/thiol ester dehydrase-isomerase"/>
    <property type="match status" value="1"/>
</dbReference>